<dbReference type="OrthoDB" id="10436220at2759"/>
<sequence>MAEAGPSTQTRGSPAVPQSVNRSSVSLYPLSGILRSIWDVPAVAPTTNPPIDTLSQSSVPNAYPSDIGHPGNGIFGGPLRLVPFDLSKSHHYPNGLTIKPYENVDQDWMGSHWIECYPSIQHEHHFQYQHVVLYLREFYVDPKAVYPTSWNTDVNFHSNRFYIPLGKKFTDLEIVKSVREHDPKLLKTGTSEVTSQMSTKFSGIKPDVCLTGYHIGTLAEGTYRQELEGGGKLRRPIAPKGSSTLKSSSKLDEAEELDIRRTIDQHLKGLQYANMEAITQTIFYSLLGHDVSKCRSAMALVNGNYTRILNLSHLVPEGEEVDWEGVALGAGGGRRILVEADPDVVAKLRRRDNHCLSPEQFGLLAAGEPFNGIQWQAPNSIIANYEDWTLDQGAKDRLDATQLVFFENSALYPLSESFATAQDFSPDLSLGHPPTYYKAGGKSTLSQLSTYPFLLLLLRQPIKSSHRD</sequence>
<reference evidence="2 3" key="1">
    <citation type="submission" date="2016-06" db="EMBL/GenBank/DDBJ databases">
        <title>Evolution of pathogenesis and genome organization in the Tremellales.</title>
        <authorList>
            <person name="Cuomo C."/>
            <person name="Litvintseva A."/>
            <person name="Heitman J."/>
            <person name="Chen Y."/>
            <person name="Sun S."/>
            <person name="Springer D."/>
            <person name="Dromer F."/>
            <person name="Young S."/>
            <person name="Zeng Q."/>
            <person name="Chapman S."/>
            <person name="Gujja S."/>
            <person name="Saif S."/>
            <person name="Birren B."/>
        </authorList>
    </citation>
    <scope>NUCLEOTIDE SEQUENCE [LARGE SCALE GENOMIC DNA]</scope>
    <source>
        <strain evidence="2 3">CBS 7118</strain>
    </source>
</reference>
<name>A0A1E3ICJ4_9TREE</name>
<evidence type="ECO:0000313" key="2">
    <source>
        <dbReference type="EMBL" id="ODN86327.1"/>
    </source>
</evidence>
<evidence type="ECO:0000313" key="3">
    <source>
        <dbReference type="Proteomes" id="UP000094819"/>
    </source>
</evidence>
<evidence type="ECO:0000256" key="1">
    <source>
        <dbReference type="SAM" id="MobiDB-lite"/>
    </source>
</evidence>
<dbReference type="Proteomes" id="UP000094819">
    <property type="component" value="Unassembled WGS sequence"/>
</dbReference>
<dbReference type="GeneID" id="30196557"/>
<gene>
    <name evidence="2" type="ORF">L198_07346</name>
</gene>
<feature type="region of interest" description="Disordered" evidence="1">
    <location>
        <begin position="1"/>
        <end position="20"/>
    </location>
</feature>
<accession>A0A1E3ICJ4</accession>
<proteinExistence type="predicted"/>
<dbReference type="AlphaFoldDB" id="A0A1E3ICJ4"/>
<dbReference type="RefSeq" id="XP_019028704.1">
    <property type="nucleotide sequence ID" value="XM_019179348.1"/>
</dbReference>
<comment type="caution">
    <text evidence="2">The sequence shown here is derived from an EMBL/GenBank/DDBJ whole genome shotgun (WGS) entry which is preliminary data.</text>
</comment>
<dbReference type="EMBL" id="AWGH01000032">
    <property type="protein sequence ID" value="ODN86327.1"/>
    <property type="molecule type" value="Genomic_DNA"/>
</dbReference>
<organism evidence="2 3">
    <name type="scientific">Cryptococcus wingfieldii CBS 7118</name>
    <dbReference type="NCBI Taxonomy" id="1295528"/>
    <lineage>
        <taxon>Eukaryota</taxon>
        <taxon>Fungi</taxon>
        <taxon>Dikarya</taxon>
        <taxon>Basidiomycota</taxon>
        <taxon>Agaricomycotina</taxon>
        <taxon>Tremellomycetes</taxon>
        <taxon>Tremellales</taxon>
        <taxon>Cryptococcaceae</taxon>
        <taxon>Cryptococcus</taxon>
    </lineage>
</organism>
<keyword evidence="3" id="KW-1185">Reference proteome</keyword>
<protein>
    <submittedName>
        <fullName evidence="2">Uncharacterized protein</fullName>
    </submittedName>
</protein>